<proteinExistence type="predicted"/>
<dbReference type="HOGENOM" id="CLU_1397584_0_0_1"/>
<feature type="compositionally biased region" description="Low complexity" evidence="1">
    <location>
        <begin position="143"/>
        <end position="182"/>
    </location>
</feature>
<sequence>MQCVSLTAASVLPSLRCLEITQQGVSNMSDWTGIIQTYVVIRKGSTATKPRPVSNDDFVLVDIPKYAGEWPQLCQVPSPPAPPEGMIIVHLPHGAPPLRRVCHPTFPLQDVTTTEARTTPGKAGTTTTGKASARGRHFTSASRGGPARPRGLGAAARPAPQPQRGPAAAAPRRPVWRPPGAAITPQAARKRARHQ</sequence>
<gene>
    <name evidence="2" type="ORF">CGI_10027304</name>
</gene>
<organism evidence="2">
    <name type="scientific">Magallana gigas</name>
    <name type="common">Pacific oyster</name>
    <name type="synonym">Crassostrea gigas</name>
    <dbReference type="NCBI Taxonomy" id="29159"/>
    <lineage>
        <taxon>Eukaryota</taxon>
        <taxon>Metazoa</taxon>
        <taxon>Spiralia</taxon>
        <taxon>Lophotrochozoa</taxon>
        <taxon>Mollusca</taxon>
        <taxon>Bivalvia</taxon>
        <taxon>Autobranchia</taxon>
        <taxon>Pteriomorphia</taxon>
        <taxon>Ostreida</taxon>
        <taxon>Ostreoidea</taxon>
        <taxon>Ostreidae</taxon>
        <taxon>Magallana</taxon>
    </lineage>
</organism>
<accession>K1S6Y0</accession>
<feature type="region of interest" description="Disordered" evidence="1">
    <location>
        <begin position="109"/>
        <end position="195"/>
    </location>
</feature>
<dbReference type="AlphaFoldDB" id="K1S6Y0"/>
<dbReference type="EMBL" id="JH817465">
    <property type="protein sequence ID" value="EKC43206.1"/>
    <property type="molecule type" value="Genomic_DNA"/>
</dbReference>
<reference evidence="2" key="1">
    <citation type="journal article" date="2012" name="Nature">
        <title>The oyster genome reveals stress adaptation and complexity of shell formation.</title>
        <authorList>
            <person name="Zhang G."/>
            <person name="Fang X."/>
            <person name="Guo X."/>
            <person name="Li L."/>
            <person name="Luo R."/>
            <person name="Xu F."/>
            <person name="Yang P."/>
            <person name="Zhang L."/>
            <person name="Wang X."/>
            <person name="Qi H."/>
            <person name="Xiong Z."/>
            <person name="Que H."/>
            <person name="Xie Y."/>
            <person name="Holland P.W."/>
            <person name="Paps J."/>
            <person name="Zhu Y."/>
            <person name="Wu F."/>
            <person name="Chen Y."/>
            <person name="Wang J."/>
            <person name="Peng C."/>
            <person name="Meng J."/>
            <person name="Yang L."/>
            <person name="Liu J."/>
            <person name="Wen B."/>
            <person name="Zhang N."/>
            <person name="Huang Z."/>
            <person name="Zhu Q."/>
            <person name="Feng Y."/>
            <person name="Mount A."/>
            <person name="Hedgecock D."/>
            <person name="Xu Z."/>
            <person name="Liu Y."/>
            <person name="Domazet-Loso T."/>
            <person name="Du Y."/>
            <person name="Sun X."/>
            <person name="Zhang S."/>
            <person name="Liu B."/>
            <person name="Cheng P."/>
            <person name="Jiang X."/>
            <person name="Li J."/>
            <person name="Fan D."/>
            <person name="Wang W."/>
            <person name="Fu W."/>
            <person name="Wang T."/>
            <person name="Wang B."/>
            <person name="Zhang J."/>
            <person name="Peng Z."/>
            <person name="Li Y."/>
            <person name="Li N."/>
            <person name="Wang J."/>
            <person name="Chen M."/>
            <person name="He Y."/>
            <person name="Tan F."/>
            <person name="Song X."/>
            <person name="Zheng Q."/>
            <person name="Huang R."/>
            <person name="Yang H."/>
            <person name="Du X."/>
            <person name="Chen L."/>
            <person name="Yang M."/>
            <person name="Gaffney P.M."/>
            <person name="Wang S."/>
            <person name="Luo L."/>
            <person name="She Z."/>
            <person name="Ming Y."/>
            <person name="Huang W."/>
            <person name="Zhang S."/>
            <person name="Huang B."/>
            <person name="Zhang Y."/>
            <person name="Qu T."/>
            <person name="Ni P."/>
            <person name="Miao G."/>
            <person name="Wang J."/>
            <person name="Wang Q."/>
            <person name="Steinberg C.E."/>
            <person name="Wang H."/>
            <person name="Li N."/>
            <person name="Qian L."/>
            <person name="Zhang G."/>
            <person name="Li Y."/>
            <person name="Yang H."/>
            <person name="Liu X."/>
            <person name="Wang J."/>
            <person name="Yin Y."/>
            <person name="Wang J."/>
        </authorList>
    </citation>
    <scope>NUCLEOTIDE SEQUENCE [LARGE SCALE GENOMIC DNA]</scope>
    <source>
        <strain evidence="2">05x7-T-G4-1.051#20</strain>
    </source>
</reference>
<name>K1S6Y0_MAGGI</name>
<feature type="compositionally biased region" description="Low complexity" evidence="1">
    <location>
        <begin position="116"/>
        <end position="132"/>
    </location>
</feature>
<evidence type="ECO:0000313" key="2">
    <source>
        <dbReference type="EMBL" id="EKC43206.1"/>
    </source>
</evidence>
<dbReference type="InParanoid" id="K1S6Y0"/>
<protein>
    <submittedName>
        <fullName evidence="2">Uncharacterized protein</fullName>
    </submittedName>
</protein>
<evidence type="ECO:0000256" key="1">
    <source>
        <dbReference type="SAM" id="MobiDB-lite"/>
    </source>
</evidence>